<reference evidence="2" key="1">
    <citation type="journal article" date="2020" name="mSystems">
        <title>Genome- and Community-Level Interaction Insights into Carbon Utilization and Element Cycling Functions of Hydrothermarchaeota in Hydrothermal Sediment.</title>
        <authorList>
            <person name="Zhou Z."/>
            <person name="Liu Y."/>
            <person name="Xu W."/>
            <person name="Pan J."/>
            <person name="Luo Z.H."/>
            <person name="Li M."/>
        </authorList>
    </citation>
    <scope>NUCLEOTIDE SEQUENCE [LARGE SCALE GENOMIC DNA]</scope>
    <source>
        <strain evidence="2">HyVt-538</strain>
    </source>
</reference>
<dbReference type="Proteomes" id="UP000885806">
    <property type="component" value="Unassembled WGS sequence"/>
</dbReference>
<protein>
    <submittedName>
        <fullName evidence="2">Glutathione S-transferase family protein</fullName>
    </submittedName>
</protein>
<gene>
    <name evidence="2" type="ORF">ENK01_01715</name>
</gene>
<dbReference type="PANTHER" id="PTHR12289:SF41">
    <property type="entry name" value="FAILED AXON CONNECTIONS-RELATED"/>
    <property type="match status" value="1"/>
</dbReference>
<evidence type="ECO:0000313" key="2">
    <source>
        <dbReference type="EMBL" id="HHI88646.1"/>
    </source>
</evidence>
<proteinExistence type="predicted"/>
<dbReference type="AlphaFoldDB" id="A0A7V5NWM6"/>
<dbReference type="InterPro" id="IPR033468">
    <property type="entry name" value="Metaxin_GST"/>
</dbReference>
<organism evidence="2">
    <name type="scientific">Hellea balneolensis</name>
    <dbReference type="NCBI Taxonomy" id="287478"/>
    <lineage>
        <taxon>Bacteria</taxon>
        <taxon>Pseudomonadati</taxon>
        <taxon>Pseudomonadota</taxon>
        <taxon>Alphaproteobacteria</taxon>
        <taxon>Maricaulales</taxon>
        <taxon>Robiginitomaculaceae</taxon>
        <taxon>Hellea</taxon>
    </lineage>
</organism>
<dbReference type="CDD" id="cd03193">
    <property type="entry name" value="GST_C_Metaxin"/>
    <property type="match status" value="1"/>
</dbReference>
<dbReference type="EMBL" id="DROP01000117">
    <property type="protein sequence ID" value="HHI88646.1"/>
    <property type="molecule type" value="Genomic_DNA"/>
</dbReference>
<dbReference type="Pfam" id="PF17171">
    <property type="entry name" value="GST_C_6"/>
    <property type="match status" value="1"/>
</dbReference>
<sequence>KAVGHAVKTMLEERTYWVLVHTRWMEPKYQPITLNAWFGNLPFPIRPLIMKKVIRDMRKGMYAHGIGRHSSEQIYGFGLRDIQAFEDVLADKPFLLGERVSEYDATGYGFLANFMAEPFPSPISDYIGASKTLPAYIARVGAKAFA</sequence>
<feature type="domain" description="Metaxin glutathione S-transferase" evidence="1">
    <location>
        <begin position="80"/>
        <end position="140"/>
    </location>
</feature>
<dbReference type="SUPFAM" id="SSF47616">
    <property type="entry name" value="GST C-terminal domain-like"/>
    <property type="match status" value="1"/>
</dbReference>
<dbReference type="InterPro" id="IPR036282">
    <property type="entry name" value="Glutathione-S-Trfase_C_sf"/>
</dbReference>
<name>A0A7V5NWM6_9PROT</name>
<evidence type="ECO:0000259" key="1">
    <source>
        <dbReference type="Pfam" id="PF17171"/>
    </source>
</evidence>
<dbReference type="InterPro" id="IPR050931">
    <property type="entry name" value="Mito_Protein_Transport_Metaxin"/>
</dbReference>
<accession>A0A7V5NWM6</accession>
<comment type="caution">
    <text evidence="2">The sequence shown here is derived from an EMBL/GenBank/DDBJ whole genome shotgun (WGS) entry which is preliminary data.</text>
</comment>
<dbReference type="GO" id="GO:0005737">
    <property type="term" value="C:cytoplasm"/>
    <property type="evidence" value="ECO:0007669"/>
    <property type="project" value="TreeGrafter"/>
</dbReference>
<dbReference type="PANTHER" id="PTHR12289">
    <property type="entry name" value="METAXIN RELATED"/>
    <property type="match status" value="1"/>
</dbReference>
<feature type="non-terminal residue" evidence="2">
    <location>
        <position position="1"/>
    </location>
</feature>